<dbReference type="Proteomes" id="UP000323930">
    <property type="component" value="Unassembled WGS sequence"/>
</dbReference>
<dbReference type="PRINTS" id="PR01607">
    <property type="entry name" value="APYRASEFAMLY"/>
</dbReference>
<dbReference type="PANTHER" id="PTHR11575">
    <property type="entry name" value="5'-NUCLEOTIDASE-RELATED"/>
    <property type="match status" value="1"/>
</dbReference>
<evidence type="ECO:0000259" key="1">
    <source>
        <dbReference type="Pfam" id="PF02872"/>
    </source>
</evidence>
<dbReference type="InterPro" id="IPR036907">
    <property type="entry name" value="5'-Nucleotdase_C_sf"/>
</dbReference>
<organism evidence="2 3">
    <name type="scientific">Seonamhaeicola marinus</name>
    <dbReference type="NCBI Taxonomy" id="1912246"/>
    <lineage>
        <taxon>Bacteria</taxon>
        <taxon>Pseudomonadati</taxon>
        <taxon>Bacteroidota</taxon>
        <taxon>Flavobacteriia</taxon>
        <taxon>Flavobacteriales</taxon>
        <taxon>Flavobacteriaceae</taxon>
    </lineage>
</organism>
<keyword evidence="3" id="KW-1185">Reference proteome</keyword>
<proteinExistence type="predicted"/>
<dbReference type="RefSeq" id="WP_148544477.1">
    <property type="nucleotide sequence ID" value="NZ_VSDQ01000718.1"/>
</dbReference>
<feature type="domain" description="5'-Nucleotidase C-terminal" evidence="1">
    <location>
        <begin position="64"/>
        <end position="213"/>
    </location>
</feature>
<sequence length="253" mass="28805">MRLTHLFFLLIFFTLIGCKEQGSHLSKIEGKRISISDSISNNEDIENFIKPYRERINSDLDSVIAFSTNVFSKKDGTLNTAIGNFMADAVFSESNPIFKSRTGKDIDLVLLNHGGIRSVLPKGDITKRTAFEIMPFENSIVVVALKGHQVDSLVSYLVKRKRAHPISKLKIVLDAKDNLVTATVKDQPINRDKTYYVATNDYLYKGNDGMTFFRPNDSLYTLNYKIRNTIIDKFNKLDTINPVIDDRFIQIKE</sequence>
<dbReference type="PANTHER" id="PTHR11575:SF24">
    <property type="entry name" value="5'-NUCLEOTIDASE"/>
    <property type="match status" value="1"/>
</dbReference>
<gene>
    <name evidence="2" type="ORF">FUA24_18095</name>
</gene>
<dbReference type="InterPro" id="IPR008334">
    <property type="entry name" value="5'-Nucleotdase_C"/>
</dbReference>
<protein>
    <recommendedName>
        <fullName evidence="1">5'-Nucleotidase C-terminal domain-containing protein</fullName>
    </recommendedName>
</protein>
<dbReference type="Gene3D" id="3.90.780.10">
    <property type="entry name" value="5'-Nucleotidase, C-terminal domain"/>
    <property type="match status" value="1"/>
</dbReference>
<reference evidence="2 3" key="1">
    <citation type="submission" date="2019-08" db="EMBL/GenBank/DDBJ databases">
        <title>Seonamhaeicola sediminis sp. nov., isolated from marine sediment.</title>
        <authorList>
            <person name="Cao W.R."/>
        </authorList>
    </citation>
    <scope>NUCLEOTIDE SEQUENCE [LARGE SCALE GENOMIC DNA]</scope>
    <source>
        <strain evidence="2 3">B011</strain>
    </source>
</reference>
<dbReference type="InterPro" id="IPR006179">
    <property type="entry name" value="5_nucleotidase/apyrase"/>
</dbReference>
<evidence type="ECO:0000313" key="2">
    <source>
        <dbReference type="EMBL" id="TYA71492.1"/>
    </source>
</evidence>
<dbReference type="PROSITE" id="PS51257">
    <property type="entry name" value="PROKAR_LIPOPROTEIN"/>
    <property type="match status" value="1"/>
</dbReference>
<dbReference type="EMBL" id="VSDQ01000718">
    <property type="protein sequence ID" value="TYA71492.1"/>
    <property type="molecule type" value="Genomic_DNA"/>
</dbReference>
<dbReference type="SUPFAM" id="SSF55816">
    <property type="entry name" value="5'-nucleotidase (syn. UDP-sugar hydrolase), C-terminal domain"/>
    <property type="match status" value="1"/>
</dbReference>
<dbReference type="GO" id="GO:0016787">
    <property type="term" value="F:hydrolase activity"/>
    <property type="evidence" value="ECO:0007669"/>
    <property type="project" value="InterPro"/>
</dbReference>
<dbReference type="AlphaFoldDB" id="A0A5D0HQ40"/>
<accession>A0A5D0HQ40</accession>
<name>A0A5D0HQ40_9FLAO</name>
<dbReference type="GO" id="GO:0009166">
    <property type="term" value="P:nucleotide catabolic process"/>
    <property type="evidence" value="ECO:0007669"/>
    <property type="project" value="InterPro"/>
</dbReference>
<dbReference type="OrthoDB" id="4762412at2"/>
<evidence type="ECO:0000313" key="3">
    <source>
        <dbReference type="Proteomes" id="UP000323930"/>
    </source>
</evidence>
<comment type="caution">
    <text evidence="2">The sequence shown here is derived from an EMBL/GenBank/DDBJ whole genome shotgun (WGS) entry which is preliminary data.</text>
</comment>
<dbReference type="Pfam" id="PF02872">
    <property type="entry name" value="5_nucleotid_C"/>
    <property type="match status" value="1"/>
</dbReference>